<dbReference type="AlphaFoldDB" id="A0A935PZC0"/>
<comment type="caution">
    <text evidence="3">The sequence shown here is derived from an EMBL/GenBank/DDBJ whole genome shotgun (WGS) entry which is preliminary data.</text>
</comment>
<keyword evidence="1" id="KW-0812">Transmembrane</keyword>
<dbReference type="InterPro" id="IPR002109">
    <property type="entry name" value="Glutaredoxin"/>
</dbReference>
<evidence type="ECO:0000259" key="2">
    <source>
        <dbReference type="Pfam" id="PF00462"/>
    </source>
</evidence>
<dbReference type="PROSITE" id="PS51354">
    <property type="entry name" value="GLUTAREDOXIN_2"/>
    <property type="match status" value="1"/>
</dbReference>
<dbReference type="Gene3D" id="3.40.30.10">
    <property type="entry name" value="Glutaredoxin"/>
    <property type="match status" value="1"/>
</dbReference>
<dbReference type="CDD" id="cd02976">
    <property type="entry name" value="NrdH"/>
    <property type="match status" value="1"/>
</dbReference>
<keyword evidence="1" id="KW-1133">Transmembrane helix</keyword>
<proteinExistence type="predicted"/>
<dbReference type="PANTHER" id="PTHR34386:SF1">
    <property type="entry name" value="GLUTAREDOXIN-LIKE PROTEIN NRDH"/>
    <property type="match status" value="1"/>
</dbReference>
<gene>
    <name evidence="3" type="ORF">IPJ27_07800</name>
</gene>
<evidence type="ECO:0000313" key="4">
    <source>
        <dbReference type="Proteomes" id="UP000697998"/>
    </source>
</evidence>
<protein>
    <submittedName>
        <fullName evidence="3">NrdH-redoxin</fullName>
    </submittedName>
</protein>
<dbReference type="InterPro" id="IPR051548">
    <property type="entry name" value="Grx-like_ET"/>
</dbReference>
<name>A0A935PZC0_9PROT</name>
<dbReference type="SUPFAM" id="SSF52833">
    <property type="entry name" value="Thioredoxin-like"/>
    <property type="match status" value="1"/>
</dbReference>
<dbReference type="InterPro" id="IPR036249">
    <property type="entry name" value="Thioredoxin-like_sf"/>
</dbReference>
<dbReference type="Pfam" id="PF00462">
    <property type="entry name" value="Glutaredoxin"/>
    <property type="match status" value="1"/>
</dbReference>
<sequence>MYITPKRCPRCRYERRSTDTAPDWQCPSCEVAYNKAEEAAYVRPVVTPVARPTRRSGGMLWFVIALILLAAGGMYAMQDRQRERGAATRAATTQPEVVMYATTWCGYCAKARAFFAEHGISYVELDIERDARAEQMNRLLGGGGIPTILVGKDGLVHGFDERALSRMLGPWMRTPIASSR</sequence>
<reference evidence="3 4" key="1">
    <citation type="submission" date="2020-10" db="EMBL/GenBank/DDBJ databases">
        <title>Connecting structure to function with the recovery of over 1000 high-quality activated sludge metagenome-assembled genomes encoding full-length rRNA genes using long-read sequencing.</title>
        <authorList>
            <person name="Singleton C.M."/>
            <person name="Petriglieri F."/>
            <person name="Kristensen J.M."/>
            <person name="Kirkegaard R.H."/>
            <person name="Michaelsen T.Y."/>
            <person name="Andersen M.H."/>
            <person name="Karst S.M."/>
            <person name="Dueholm M.S."/>
            <person name="Nielsen P.H."/>
            <person name="Albertsen M."/>
        </authorList>
    </citation>
    <scope>NUCLEOTIDE SEQUENCE [LARGE SCALE GENOMIC DNA]</scope>
    <source>
        <strain evidence="3">EsbW_18-Q3-R4-48_BATAC.285</strain>
    </source>
</reference>
<dbReference type="Proteomes" id="UP000697998">
    <property type="component" value="Unassembled WGS sequence"/>
</dbReference>
<organism evidence="3 4">
    <name type="scientific">Candidatus Accumulibacter proximus</name>
    <dbReference type="NCBI Taxonomy" id="2954385"/>
    <lineage>
        <taxon>Bacteria</taxon>
        <taxon>Pseudomonadati</taxon>
        <taxon>Pseudomonadota</taxon>
        <taxon>Betaproteobacteria</taxon>
        <taxon>Candidatus Accumulibacter</taxon>
    </lineage>
</organism>
<evidence type="ECO:0000313" key="3">
    <source>
        <dbReference type="EMBL" id="MBK7674671.1"/>
    </source>
</evidence>
<dbReference type="PANTHER" id="PTHR34386">
    <property type="entry name" value="GLUTAREDOXIN"/>
    <property type="match status" value="1"/>
</dbReference>
<feature type="domain" description="Glutaredoxin" evidence="2">
    <location>
        <begin position="97"/>
        <end position="152"/>
    </location>
</feature>
<keyword evidence="1" id="KW-0472">Membrane</keyword>
<dbReference type="GO" id="GO:0045454">
    <property type="term" value="P:cell redox homeostasis"/>
    <property type="evidence" value="ECO:0007669"/>
    <property type="project" value="TreeGrafter"/>
</dbReference>
<feature type="transmembrane region" description="Helical" evidence="1">
    <location>
        <begin position="58"/>
        <end position="77"/>
    </location>
</feature>
<evidence type="ECO:0000256" key="1">
    <source>
        <dbReference type="SAM" id="Phobius"/>
    </source>
</evidence>
<dbReference type="GO" id="GO:0009055">
    <property type="term" value="F:electron transfer activity"/>
    <property type="evidence" value="ECO:0007669"/>
    <property type="project" value="TreeGrafter"/>
</dbReference>
<accession>A0A935PZC0</accession>
<dbReference type="EMBL" id="JADJMH010000005">
    <property type="protein sequence ID" value="MBK7674671.1"/>
    <property type="molecule type" value="Genomic_DNA"/>
</dbReference>